<sequence>MAPHIPHHHKPLRQIIAEKERGRPANPSQLGDPIDLKAETSDEPDPIESPWNPASMGKQDVMGGRKEERMGSSFGIMKKLRAKL</sequence>
<accession>A0AAN6MA62</accession>
<reference evidence="2" key="2">
    <citation type="submission" date="2023-05" db="EMBL/GenBank/DDBJ databases">
        <authorList>
            <consortium name="Lawrence Berkeley National Laboratory"/>
            <person name="Steindorff A."/>
            <person name="Hensen N."/>
            <person name="Bonometti L."/>
            <person name="Westerberg I."/>
            <person name="Brannstrom I.O."/>
            <person name="Guillou S."/>
            <person name="Cros-Aarteil S."/>
            <person name="Calhoun S."/>
            <person name="Haridas S."/>
            <person name="Kuo A."/>
            <person name="Mondo S."/>
            <person name="Pangilinan J."/>
            <person name="Riley R."/>
            <person name="Labutti K."/>
            <person name="Andreopoulos B."/>
            <person name="Lipzen A."/>
            <person name="Chen C."/>
            <person name="Yanf M."/>
            <person name="Daum C."/>
            <person name="Ng V."/>
            <person name="Clum A."/>
            <person name="Ohm R."/>
            <person name="Martin F."/>
            <person name="Silar P."/>
            <person name="Natvig D."/>
            <person name="Lalanne C."/>
            <person name="Gautier V."/>
            <person name="Ament-Velasquez S.L."/>
            <person name="Kruys A."/>
            <person name="Hutchinson M.I."/>
            <person name="Powell A.J."/>
            <person name="Barry K."/>
            <person name="Miller A.N."/>
            <person name="Grigoriev I.V."/>
            <person name="Debuchy R."/>
            <person name="Gladieux P."/>
            <person name="Thoren M.H."/>
            <person name="Johannesson H."/>
        </authorList>
    </citation>
    <scope>NUCLEOTIDE SEQUENCE</scope>
    <source>
        <strain evidence="2">CBS 103.79</strain>
    </source>
</reference>
<dbReference type="Proteomes" id="UP001303889">
    <property type="component" value="Unassembled WGS sequence"/>
</dbReference>
<protein>
    <submittedName>
        <fullName evidence="2">Uncharacterized protein</fullName>
    </submittedName>
</protein>
<keyword evidence="3" id="KW-1185">Reference proteome</keyword>
<dbReference type="AlphaFoldDB" id="A0AAN6MA62"/>
<organism evidence="2 3">
    <name type="scientific">Staphylotrichum tortipilum</name>
    <dbReference type="NCBI Taxonomy" id="2831512"/>
    <lineage>
        <taxon>Eukaryota</taxon>
        <taxon>Fungi</taxon>
        <taxon>Dikarya</taxon>
        <taxon>Ascomycota</taxon>
        <taxon>Pezizomycotina</taxon>
        <taxon>Sordariomycetes</taxon>
        <taxon>Sordariomycetidae</taxon>
        <taxon>Sordariales</taxon>
        <taxon>Chaetomiaceae</taxon>
        <taxon>Staphylotrichum</taxon>
    </lineage>
</organism>
<evidence type="ECO:0000313" key="2">
    <source>
        <dbReference type="EMBL" id="KAK3896414.1"/>
    </source>
</evidence>
<evidence type="ECO:0000256" key="1">
    <source>
        <dbReference type="SAM" id="MobiDB-lite"/>
    </source>
</evidence>
<evidence type="ECO:0000313" key="3">
    <source>
        <dbReference type="Proteomes" id="UP001303889"/>
    </source>
</evidence>
<feature type="compositionally biased region" description="Basic residues" evidence="1">
    <location>
        <begin position="1"/>
        <end position="12"/>
    </location>
</feature>
<proteinExistence type="predicted"/>
<comment type="caution">
    <text evidence="2">The sequence shown here is derived from an EMBL/GenBank/DDBJ whole genome shotgun (WGS) entry which is preliminary data.</text>
</comment>
<feature type="region of interest" description="Disordered" evidence="1">
    <location>
        <begin position="1"/>
        <end position="84"/>
    </location>
</feature>
<name>A0AAN6MA62_9PEZI</name>
<reference evidence="2" key="1">
    <citation type="journal article" date="2023" name="Mol. Phylogenet. Evol.">
        <title>Genome-scale phylogeny and comparative genomics of the fungal order Sordariales.</title>
        <authorList>
            <person name="Hensen N."/>
            <person name="Bonometti L."/>
            <person name="Westerberg I."/>
            <person name="Brannstrom I.O."/>
            <person name="Guillou S."/>
            <person name="Cros-Aarteil S."/>
            <person name="Calhoun S."/>
            <person name="Haridas S."/>
            <person name="Kuo A."/>
            <person name="Mondo S."/>
            <person name="Pangilinan J."/>
            <person name="Riley R."/>
            <person name="LaButti K."/>
            <person name="Andreopoulos B."/>
            <person name="Lipzen A."/>
            <person name="Chen C."/>
            <person name="Yan M."/>
            <person name="Daum C."/>
            <person name="Ng V."/>
            <person name="Clum A."/>
            <person name="Steindorff A."/>
            <person name="Ohm R.A."/>
            <person name="Martin F."/>
            <person name="Silar P."/>
            <person name="Natvig D.O."/>
            <person name="Lalanne C."/>
            <person name="Gautier V."/>
            <person name="Ament-Velasquez S.L."/>
            <person name="Kruys A."/>
            <person name="Hutchinson M.I."/>
            <person name="Powell A.J."/>
            <person name="Barry K."/>
            <person name="Miller A.N."/>
            <person name="Grigoriev I.V."/>
            <person name="Debuchy R."/>
            <person name="Gladieux P."/>
            <person name="Hiltunen Thoren M."/>
            <person name="Johannesson H."/>
        </authorList>
    </citation>
    <scope>NUCLEOTIDE SEQUENCE</scope>
    <source>
        <strain evidence="2">CBS 103.79</strain>
    </source>
</reference>
<gene>
    <name evidence="2" type="ORF">C8A05DRAFT_20607</name>
</gene>
<dbReference type="EMBL" id="MU856683">
    <property type="protein sequence ID" value="KAK3896414.1"/>
    <property type="molecule type" value="Genomic_DNA"/>
</dbReference>